<dbReference type="CAZy" id="GT2">
    <property type="family name" value="Glycosyltransferase Family 2"/>
</dbReference>
<dbReference type="HOGENOM" id="CLU_025996_19_6_7"/>
<dbReference type="AlphaFoldDB" id="C7LRZ3"/>
<keyword evidence="3" id="KW-1185">Reference proteome</keyword>
<dbReference type="GO" id="GO:0016740">
    <property type="term" value="F:transferase activity"/>
    <property type="evidence" value="ECO:0007669"/>
    <property type="project" value="UniProtKB-KW"/>
</dbReference>
<name>C7LRZ3_DESBD</name>
<feature type="domain" description="Glycosyltransferase 2-like" evidence="1">
    <location>
        <begin position="4"/>
        <end position="167"/>
    </location>
</feature>
<proteinExistence type="predicted"/>
<dbReference type="Gene3D" id="3.90.550.10">
    <property type="entry name" value="Spore Coat Polysaccharide Biosynthesis Protein SpsA, Chain A"/>
    <property type="match status" value="1"/>
</dbReference>
<dbReference type="KEGG" id="dba:Dbac_1274"/>
<dbReference type="Pfam" id="PF00535">
    <property type="entry name" value="Glycos_transf_2"/>
    <property type="match status" value="1"/>
</dbReference>
<dbReference type="PANTHER" id="PTHR43685">
    <property type="entry name" value="GLYCOSYLTRANSFERASE"/>
    <property type="match status" value="1"/>
</dbReference>
<dbReference type="SUPFAM" id="SSF53448">
    <property type="entry name" value="Nucleotide-diphospho-sugar transferases"/>
    <property type="match status" value="1"/>
</dbReference>
<dbReference type="OrthoDB" id="9809116at2"/>
<dbReference type="InterPro" id="IPR029044">
    <property type="entry name" value="Nucleotide-diphossugar_trans"/>
</dbReference>
<evidence type="ECO:0000313" key="3">
    <source>
        <dbReference type="Proteomes" id="UP000002216"/>
    </source>
</evidence>
<gene>
    <name evidence="2" type="ordered locus">Dbac_1274</name>
</gene>
<organism evidence="2 3">
    <name type="scientific">Desulfomicrobium baculatum (strain DSM 4028 / VKM B-1378 / X)</name>
    <name type="common">Desulfovibrio baculatus</name>
    <dbReference type="NCBI Taxonomy" id="525897"/>
    <lineage>
        <taxon>Bacteria</taxon>
        <taxon>Pseudomonadati</taxon>
        <taxon>Thermodesulfobacteriota</taxon>
        <taxon>Desulfovibrionia</taxon>
        <taxon>Desulfovibrionales</taxon>
        <taxon>Desulfomicrobiaceae</taxon>
        <taxon>Desulfomicrobium</taxon>
    </lineage>
</organism>
<dbReference type="EMBL" id="CP001629">
    <property type="protein sequence ID" value="ACU89376.1"/>
    <property type="molecule type" value="Genomic_DNA"/>
</dbReference>
<sequence>MQVSIIIPSRRREHSLYRLLHSFIKQTPVSMEWNVVVVGDRQSCWTPEFVGMQFHWLSFYTCTAGGPASARNLGAMQSTADWLIFVDDDCVLPPQWLQHWENVFNSVPKDVVQIGGPGRPLSKPAQYSAFWYLVESGFLTKPVRLNDRIECIPTLNAAIRRDVFQKIGGFDSSFKFAGGEDSDLTYRLYQHGKVEYSDSTYLYHDHDRSFLNILEMYFRYGRGVAHHIKIRNRPFQEGMFIAGNPFKIFLLLPLVVRSGWQLSKGILCKNYLQISIVLICAVGQSLAYQIGGAYEMIRRKVIG</sequence>
<protein>
    <submittedName>
        <fullName evidence="2">Glycosyl transferase family 2</fullName>
    </submittedName>
</protein>
<dbReference type="Proteomes" id="UP000002216">
    <property type="component" value="Chromosome"/>
</dbReference>
<evidence type="ECO:0000313" key="2">
    <source>
        <dbReference type="EMBL" id="ACU89376.1"/>
    </source>
</evidence>
<accession>C7LRZ3</accession>
<dbReference type="InterPro" id="IPR050834">
    <property type="entry name" value="Glycosyltransf_2"/>
</dbReference>
<keyword evidence="2" id="KW-0808">Transferase</keyword>
<reference evidence="2 3" key="1">
    <citation type="journal article" date="2009" name="Stand. Genomic Sci.">
        <title>Complete genome sequence of Desulfomicrobium baculatum type strain (X).</title>
        <authorList>
            <person name="Copeland A."/>
            <person name="Spring S."/>
            <person name="Goker M."/>
            <person name="Schneider S."/>
            <person name="Lapidus A."/>
            <person name="Del Rio T.G."/>
            <person name="Tice H."/>
            <person name="Cheng J.F."/>
            <person name="Chen F."/>
            <person name="Nolan M."/>
            <person name="Bruce D."/>
            <person name="Goodwin L."/>
            <person name="Pitluck S."/>
            <person name="Ivanova N."/>
            <person name="Mavrommatis K."/>
            <person name="Ovchinnikova G."/>
            <person name="Pati A."/>
            <person name="Chen A."/>
            <person name="Palaniappan K."/>
            <person name="Land M."/>
            <person name="Hauser L."/>
            <person name="Chang Y.J."/>
            <person name="Jeffries C.C."/>
            <person name="Meincke L."/>
            <person name="Sims D."/>
            <person name="Brettin T."/>
            <person name="Detter J.C."/>
            <person name="Han C."/>
            <person name="Chain P."/>
            <person name="Bristow J."/>
            <person name="Eisen J.A."/>
            <person name="Markowitz V."/>
            <person name="Hugenholtz P."/>
            <person name="Kyrpides N.C."/>
            <person name="Klenk H.P."/>
            <person name="Lucas S."/>
        </authorList>
    </citation>
    <scope>NUCLEOTIDE SEQUENCE [LARGE SCALE GENOMIC DNA]</scope>
    <source>
        <strain evidence="3">DSM 4028 / VKM B-1378 / X</strain>
    </source>
</reference>
<dbReference type="eggNOG" id="COG1215">
    <property type="taxonomic scope" value="Bacteria"/>
</dbReference>
<dbReference type="RefSeq" id="WP_015773472.1">
    <property type="nucleotide sequence ID" value="NC_013173.1"/>
</dbReference>
<dbReference type="STRING" id="525897.Dbac_1274"/>
<dbReference type="InterPro" id="IPR001173">
    <property type="entry name" value="Glyco_trans_2-like"/>
</dbReference>
<dbReference type="PANTHER" id="PTHR43685:SF2">
    <property type="entry name" value="GLYCOSYLTRANSFERASE 2-LIKE DOMAIN-CONTAINING PROTEIN"/>
    <property type="match status" value="1"/>
</dbReference>
<evidence type="ECO:0000259" key="1">
    <source>
        <dbReference type="Pfam" id="PF00535"/>
    </source>
</evidence>